<name>A0AAE4ASJ3_9HYPH</name>
<evidence type="ECO:0000256" key="1">
    <source>
        <dbReference type="ARBA" id="ARBA00006484"/>
    </source>
</evidence>
<dbReference type="InterPro" id="IPR002347">
    <property type="entry name" value="SDR_fam"/>
</dbReference>
<comment type="similarity">
    <text evidence="1 3">Belongs to the short-chain dehydrogenases/reductases (SDR) family.</text>
</comment>
<keyword evidence="2" id="KW-0560">Oxidoreductase</keyword>
<dbReference type="GO" id="GO:0016491">
    <property type="term" value="F:oxidoreductase activity"/>
    <property type="evidence" value="ECO:0007669"/>
    <property type="project" value="UniProtKB-KW"/>
</dbReference>
<reference evidence="4" key="1">
    <citation type="submission" date="2023-07" db="EMBL/GenBank/DDBJ databases">
        <title>Genomic Encyclopedia of Type Strains, Phase IV (KMG-IV): sequencing the most valuable type-strain genomes for metagenomic binning, comparative biology and taxonomic classification.</title>
        <authorList>
            <person name="Goeker M."/>
        </authorList>
    </citation>
    <scope>NUCLEOTIDE SEQUENCE</scope>
    <source>
        <strain evidence="4">DSM 21202</strain>
    </source>
</reference>
<proteinExistence type="inferred from homology"/>
<dbReference type="PANTHER" id="PTHR44196">
    <property type="entry name" value="DEHYDROGENASE/REDUCTASE SDR FAMILY MEMBER 7B"/>
    <property type="match status" value="1"/>
</dbReference>
<evidence type="ECO:0000313" key="5">
    <source>
        <dbReference type="Proteomes" id="UP001229244"/>
    </source>
</evidence>
<protein>
    <submittedName>
        <fullName evidence="4">NAD(P)-dependent dehydrogenase (Short-subunit alcohol dehydrogenase family)</fullName>
    </submittedName>
</protein>
<dbReference type="PANTHER" id="PTHR44196:SF1">
    <property type="entry name" value="DEHYDROGENASE_REDUCTASE SDR FAMILY MEMBER 7B"/>
    <property type="match status" value="1"/>
</dbReference>
<dbReference type="Proteomes" id="UP001229244">
    <property type="component" value="Unassembled WGS sequence"/>
</dbReference>
<organism evidence="4 5">
    <name type="scientific">Amorphus orientalis</name>
    <dbReference type="NCBI Taxonomy" id="649198"/>
    <lineage>
        <taxon>Bacteria</taxon>
        <taxon>Pseudomonadati</taxon>
        <taxon>Pseudomonadota</taxon>
        <taxon>Alphaproteobacteria</taxon>
        <taxon>Hyphomicrobiales</taxon>
        <taxon>Amorphaceae</taxon>
        <taxon>Amorphus</taxon>
    </lineage>
</organism>
<accession>A0AAE4ASJ3</accession>
<dbReference type="InterPro" id="IPR036291">
    <property type="entry name" value="NAD(P)-bd_dom_sf"/>
</dbReference>
<sequence>MAKPFVATPNDGVAWVTGASSGIGAAVAARLAAQGFTVAVTARRQEELEDLAESVSGPGRIVPMAGDVTDAEAMDGLVGRIEAELGALALVVLNAGVYIPVSGDELDRDAFAKTFDVNLKGTVNALVPAANAMKSRGKGQIAIVASVAGYSGLPTSAAYGASKAGLLNLAEALKFDFDHLGLTIQVISPGFVDTPATADNPFPMPFLMEVDDAADRLIAGLATGRFEVTFPRRFTYQLKLLRALPYWLFFPLLARATGWNKDKATG</sequence>
<evidence type="ECO:0000256" key="3">
    <source>
        <dbReference type="RuleBase" id="RU000363"/>
    </source>
</evidence>
<dbReference type="PRINTS" id="PR00080">
    <property type="entry name" value="SDRFAMILY"/>
</dbReference>
<dbReference type="GO" id="GO:0016020">
    <property type="term" value="C:membrane"/>
    <property type="evidence" value="ECO:0007669"/>
    <property type="project" value="TreeGrafter"/>
</dbReference>
<dbReference type="SUPFAM" id="SSF51735">
    <property type="entry name" value="NAD(P)-binding Rossmann-fold domains"/>
    <property type="match status" value="1"/>
</dbReference>
<comment type="caution">
    <text evidence="4">The sequence shown here is derived from an EMBL/GenBank/DDBJ whole genome shotgun (WGS) entry which is preliminary data.</text>
</comment>
<dbReference type="Gene3D" id="3.40.50.720">
    <property type="entry name" value="NAD(P)-binding Rossmann-like Domain"/>
    <property type="match status" value="1"/>
</dbReference>
<evidence type="ECO:0000256" key="2">
    <source>
        <dbReference type="ARBA" id="ARBA00023002"/>
    </source>
</evidence>
<dbReference type="EMBL" id="JAUSUL010000002">
    <property type="protein sequence ID" value="MDQ0316331.1"/>
    <property type="molecule type" value="Genomic_DNA"/>
</dbReference>
<dbReference type="RefSeq" id="WP_306886156.1">
    <property type="nucleotide sequence ID" value="NZ_JAUSUL010000002.1"/>
</dbReference>
<dbReference type="AlphaFoldDB" id="A0AAE4ASJ3"/>
<evidence type="ECO:0000313" key="4">
    <source>
        <dbReference type="EMBL" id="MDQ0316331.1"/>
    </source>
</evidence>
<dbReference type="PRINTS" id="PR00081">
    <property type="entry name" value="GDHRDH"/>
</dbReference>
<dbReference type="Pfam" id="PF00106">
    <property type="entry name" value="adh_short"/>
    <property type="match status" value="1"/>
</dbReference>
<gene>
    <name evidence="4" type="ORF">J2S73_002788</name>
</gene>
<keyword evidence="5" id="KW-1185">Reference proteome</keyword>